<name>A0A4C1ZBY9_EUMVA</name>
<sequence>MDLAQNFFEEPTSEEYIQAKKKLRSNVIPTELDARIDGIKLEEVENEDCFQEPEDSNSLADDSPCKTQDIEKENALNGYNSEEDWDSDSYWEPDMYRPRSPTPPLARWNAFVRQKVREGNFCPFLDHATPIMEQIKNKIKPIIYEEGQCDSLSEDEEDN</sequence>
<gene>
    <name evidence="2" type="ORF">EVAR_79227_1</name>
</gene>
<dbReference type="Proteomes" id="UP000299102">
    <property type="component" value="Unassembled WGS sequence"/>
</dbReference>
<reference evidence="2 3" key="1">
    <citation type="journal article" date="2019" name="Commun. Biol.">
        <title>The bagworm genome reveals a unique fibroin gene that provides high tensile strength.</title>
        <authorList>
            <person name="Kono N."/>
            <person name="Nakamura H."/>
            <person name="Ohtoshi R."/>
            <person name="Tomita M."/>
            <person name="Numata K."/>
            <person name="Arakawa K."/>
        </authorList>
    </citation>
    <scope>NUCLEOTIDE SEQUENCE [LARGE SCALE GENOMIC DNA]</scope>
</reference>
<feature type="compositionally biased region" description="Acidic residues" evidence="1">
    <location>
        <begin position="46"/>
        <end position="55"/>
    </location>
</feature>
<keyword evidence="3" id="KW-1185">Reference proteome</keyword>
<dbReference type="AlphaFoldDB" id="A0A4C1ZBY9"/>
<proteinExistence type="predicted"/>
<dbReference type="EMBL" id="BGZK01001659">
    <property type="protein sequence ID" value="GBP84115.1"/>
    <property type="molecule type" value="Genomic_DNA"/>
</dbReference>
<dbReference type="OrthoDB" id="2021138at2759"/>
<evidence type="ECO:0000313" key="2">
    <source>
        <dbReference type="EMBL" id="GBP84115.1"/>
    </source>
</evidence>
<feature type="region of interest" description="Disordered" evidence="1">
    <location>
        <begin position="46"/>
        <end position="65"/>
    </location>
</feature>
<organism evidence="2 3">
    <name type="scientific">Eumeta variegata</name>
    <name type="common">Bagworm moth</name>
    <name type="synonym">Eumeta japonica</name>
    <dbReference type="NCBI Taxonomy" id="151549"/>
    <lineage>
        <taxon>Eukaryota</taxon>
        <taxon>Metazoa</taxon>
        <taxon>Ecdysozoa</taxon>
        <taxon>Arthropoda</taxon>
        <taxon>Hexapoda</taxon>
        <taxon>Insecta</taxon>
        <taxon>Pterygota</taxon>
        <taxon>Neoptera</taxon>
        <taxon>Endopterygota</taxon>
        <taxon>Lepidoptera</taxon>
        <taxon>Glossata</taxon>
        <taxon>Ditrysia</taxon>
        <taxon>Tineoidea</taxon>
        <taxon>Psychidae</taxon>
        <taxon>Oiketicinae</taxon>
        <taxon>Eumeta</taxon>
    </lineage>
</organism>
<comment type="caution">
    <text evidence="2">The sequence shown here is derived from an EMBL/GenBank/DDBJ whole genome shotgun (WGS) entry which is preliminary data.</text>
</comment>
<accession>A0A4C1ZBY9</accession>
<evidence type="ECO:0000256" key="1">
    <source>
        <dbReference type="SAM" id="MobiDB-lite"/>
    </source>
</evidence>
<evidence type="ECO:0000313" key="3">
    <source>
        <dbReference type="Proteomes" id="UP000299102"/>
    </source>
</evidence>
<protein>
    <submittedName>
        <fullName evidence="2">Uncharacterized protein</fullName>
    </submittedName>
</protein>